<dbReference type="CDD" id="cd00085">
    <property type="entry name" value="HNHc"/>
    <property type="match status" value="1"/>
</dbReference>
<accession>A0A098BL97</accession>
<dbReference type="InterPro" id="IPR003615">
    <property type="entry name" value="HNH_nuc"/>
</dbReference>
<dbReference type="GO" id="GO:0008270">
    <property type="term" value="F:zinc ion binding"/>
    <property type="evidence" value="ECO:0007669"/>
    <property type="project" value="InterPro"/>
</dbReference>
<dbReference type="GO" id="GO:0004519">
    <property type="term" value="F:endonuclease activity"/>
    <property type="evidence" value="ECO:0007669"/>
    <property type="project" value="InterPro"/>
</dbReference>
<reference evidence="2 3" key="1">
    <citation type="journal article" date="2014" name="Genome Announc.">
        <title>Draft Genome Sequence of Propane- and Butane-Oxidizing Actinobacterium Rhodococcus ruber IEGM 231.</title>
        <authorList>
            <person name="Ivshina I.B."/>
            <person name="Kuyukina M.S."/>
            <person name="Krivoruchko A.V."/>
            <person name="Barbe V."/>
            <person name="Fischer C."/>
        </authorList>
    </citation>
    <scope>NUCLEOTIDE SEQUENCE [LARGE SCALE GENOMIC DNA]</scope>
</reference>
<evidence type="ECO:0000313" key="2">
    <source>
        <dbReference type="EMBL" id="CDZ88486.1"/>
    </source>
</evidence>
<feature type="domain" description="HNH nuclease" evidence="1">
    <location>
        <begin position="90"/>
        <end position="146"/>
    </location>
</feature>
<dbReference type="RefSeq" id="WP_040271622.1">
    <property type="nucleotide sequence ID" value="NZ_JABFDS010000025.1"/>
</dbReference>
<dbReference type="OrthoDB" id="2085958at2"/>
<dbReference type="InterPro" id="IPR002711">
    <property type="entry name" value="HNH"/>
</dbReference>
<evidence type="ECO:0000313" key="3">
    <source>
        <dbReference type="Proteomes" id="UP000042997"/>
    </source>
</evidence>
<dbReference type="SMART" id="SM00507">
    <property type="entry name" value="HNHc"/>
    <property type="match status" value="1"/>
</dbReference>
<dbReference type="GO" id="GO:0003676">
    <property type="term" value="F:nucleic acid binding"/>
    <property type="evidence" value="ECO:0007669"/>
    <property type="project" value="InterPro"/>
</dbReference>
<gene>
    <name evidence="2" type="ORF">RHRU231_420035</name>
</gene>
<dbReference type="AlphaFoldDB" id="A0A098BL97"/>
<name>A0A098BL97_9NOCA</name>
<dbReference type="Proteomes" id="UP000042997">
    <property type="component" value="Unassembled WGS sequence"/>
</dbReference>
<proteinExistence type="predicted"/>
<dbReference type="EMBL" id="CCSD01000053">
    <property type="protein sequence ID" value="CDZ88486.1"/>
    <property type="molecule type" value="Genomic_DNA"/>
</dbReference>
<sequence>MGRSTKHTLEILEEAVRSSTSVAGVMRYLGLVPSGGSHHHLSRRIKKLGIDTSHFTGSAHTRGGRALNRLEWKEVLVRKPTGAPRQKPPLLRRALVESGRAYKCERCGLGDQWCDYPITLHVDHIDGNPNDSRPENIRFLCPNCHSQTPTWAGRKRFGAL</sequence>
<dbReference type="Pfam" id="PF01844">
    <property type="entry name" value="HNH"/>
    <property type="match status" value="1"/>
</dbReference>
<evidence type="ECO:0000259" key="1">
    <source>
        <dbReference type="SMART" id="SM00507"/>
    </source>
</evidence>
<organism evidence="2 3">
    <name type="scientific">Rhodococcus ruber</name>
    <dbReference type="NCBI Taxonomy" id="1830"/>
    <lineage>
        <taxon>Bacteria</taxon>
        <taxon>Bacillati</taxon>
        <taxon>Actinomycetota</taxon>
        <taxon>Actinomycetes</taxon>
        <taxon>Mycobacteriales</taxon>
        <taxon>Nocardiaceae</taxon>
        <taxon>Rhodococcus</taxon>
    </lineage>
</organism>
<protein>
    <recommendedName>
        <fullName evidence="1">HNH nuclease domain-containing protein</fullName>
    </recommendedName>
</protein>